<dbReference type="InterPro" id="IPR016024">
    <property type="entry name" value="ARM-type_fold"/>
</dbReference>
<dbReference type="PANTHER" id="PTHR15651">
    <property type="entry name" value="ARMADILLO REPEAT-CONTAINING PROTEIN 8"/>
    <property type="match status" value="1"/>
</dbReference>
<dbReference type="GO" id="GO:0005737">
    <property type="term" value="C:cytoplasm"/>
    <property type="evidence" value="ECO:0007669"/>
    <property type="project" value="UniProtKB-SubCell"/>
</dbReference>
<sequence length="999" mass="109669">MAPPLESPILAQLQSAKSFSDQAAALQALKNEVIGHSQKKQAWIAFGVLEPIVVTLYSTRSSKLTNDSSTDDTDCQLSVRPLTDEDRVKLQALQLVASFASGGPSFLAPLFSAQVVPAVLESNTSPLTNPPQIVVAALRALTEIAEAAALAPESSPLQTSSLADAVFSPQHLESLNVLLSISSSSHVLQLQVTLAAGLISRLCRDQRHQHALANAGVLDALAAQLASFAMRDGLVMPGAEERAYSDGLYEVLPEAACATSQIGPILEAIAAVIGDSKYRANRLINSPALLSIFPSVNLDTLRGLQSQYQATSLMDCILPTMPVALLRNYSTPSCPPSPSRASSTRTLGKSNQYSSGSSVRLPSLASNGDIIEEDAESPLLPWLIHLVRTLHSHDRVLAAAVLASLYRAGLGKKGLREVSIGLLVVPILVALLSKHDMSDDLPDAKQRIILEQGPAVLARLMADSEYIQQAAYQCDAVQVLAKLLKRAYSPVMGHDEPRCWTPYGDSTDTESTLPSAKLGERGQNALMAHRIKLRESCLKAISALAAAEESFRKVFVTEDVVPYVVESLFEFPQKPRQVKDRIKDRADDQNCRKRVTPEYGCNTVPVIIAACHVIRMLSRSVDILRTALVDYAVAMPMLQFLRHPDVEIRIASTAAMINLVVEASPVRVTLTENGVMRILCEHAHSANSLLRLNALWALKHFVDAMDPELKKACLGQLEPEWLLQLISDDSQHVAMPTARLTETAEDDVDEDVDMQSCDEPFRWLCGINGAIRELDASRSTRLRQAENRLATIREAELNPVRRALSDDIAIQEQGLDLIRNLIGRPEPGASSDTPSGTTEMIDHVLQQLDKDRLFEILASKLRKRKLQPFSRRSSGPGGEARVLYPQARITAAVIYILVHIAASVPAHRQLVMEQTDLLKLLAQQASSKDREVRVALCHLVINLTWQDDESETHEWAGRTRKLRQLGFHTRMETLKHKDRDLNVRERAKAAVWQMEQATY</sequence>
<dbReference type="EMBL" id="NJET01000085">
    <property type="protein sequence ID" value="PHH61976.1"/>
    <property type="molecule type" value="Genomic_DNA"/>
</dbReference>
<comment type="caution">
    <text evidence="7">The sequence shown here is derived from an EMBL/GenBank/DDBJ whole genome shotgun (WGS) entry which is preliminary data.</text>
</comment>
<evidence type="ECO:0000256" key="3">
    <source>
        <dbReference type="ARBA" id="ARBA00022490"/>
    </source>
</evidence>
<keyword evidence="3" id="KW-0963">Cytoplasm</keyword>
<keyword evidence="4" id="KW-0677">Repeat</keyword>
<dbReference type="OrthoDB" id="5559898at2759"/>
<evidence type="ECO:0008006" key="9">
    <source>
        <dbReference type="Google" id="ProtNLM"/>
    </source>
</evidence>
<reference evidence="7 8" key="1">
    <citation type="submission" date="2017-06" db="EMBL/GenBank/DDBJ databases">
        <title>Ant-infecting Ophiocordyceps genomes reveal a high diversity of potential behavioral manipulation genes and a possible major role for enterotoxins.</title>
        <authorList>
            <person name="De Bekker C."/>
            <person name="Evans H.C."/>
            <person name="Brachmann A."/>
            <person name="Hughes D.P."/>
        </authorList>
    </citation>
    <scope>NUCLEOTIDE SEQUENCE [LARGE SCALE GENOMIC DNA]</scope>
    <source>
        <strain evidence="7 8">Map64</strain>
    </source>
</reference>
<accession>A0A2C5Y2S4</accession>
<evidence type="ECO:0000313" key="7">
    <source>
        <dbReference type="EMBL" id="PHH61976.1"/>
    </source>
</evidence>
<evidence type="ECO:0000256" key="4">
    <source>
        <dbReference type="ARBA" id="ARBA00022737"/>
    </source>
</evidence>
<evidence type="ECO:0000256" key="2">
    <source>
        <dbReference type="ARBA" id="ARBA00004496"/>
    </source>
</evidence>
<evidence type="ECO:0000256" key="1">
    <source>
        <dbReference type="ARBA" id="ARBA00004123"/>
    </source>
</evidence>
<dbReference type="PANTHER" id="PTHR15651:SF7">
    <property type="entry name" value="ARMADILLO REPEAT-CONTAINING PROTEIN 8"/>
    <property type="match status" value="1"/>
</dbReference>
<keyword evidence="8" id="KW-1185">Reference proteome</keyword>
<protein>
    <recommendedName>
        <fullName evidence="9">Armadillo repeat-containing protein 8</fullName>
    </recommendedName>
</protein>
<organism evidence="7 8">
    <name type="scientific">Ophiocordyceps australis</name>
    <dbReference type="NCBI Taxonomy" id="1399860"/>
    <lineage>
        <taxon>Eukaryota</taxon>
        <taxon>Fungi</taxon>
        <taxon>Dikarya</taxon>
        <taxon>Ascomycota</taxon>
        <taxon>Pezizomycotina</taxon>
        <taxon>Sordariomycetes</taxon>
        <taxon>Hypocreomycetidae</taxon>
        <taxon>Hypocreales</taxon>
        <taxon>Ophiocordycipitaceae</taxon>
        <taxon>Ophiocordyceps</taxon>
    </lineage>
</organism>
<dbReference type="GO" id="GO:0005634">
    <property type="term" value="C:nucleus"/>
    <property type="evidence" value="ECO:0007669"/>
    <property type="project" value="UniProtKB-SubCell"/>
</dbReference>
<feature type="region of interest" description="Disordered" evidence="6">
    <location>
        <begin position="333"/>
        <end position="357"/>
    </location>
</feature>
<dbReference type="SUPFAM" id="SSF48371">
    <property type="entry name" value="ARM repeat"/>
    <property type="match status" value="2"/>
</dbReference>
<gene>
    <name evidence="7" type="ORF">CDD81_7667</name>
</gene>
<dbReference type="InterPro" id="IPR011989">
    <property type="entry name" value="ARM-like"/>
</dbReference>
<dbReference type="AlphaFoldDB" id="A0A2C5Y2S4"/>
<feature type="compositionally biased region" description="Polar residues" evidence="6">
    <location>
        <begin position="347"/>
        <end position="357"/>
    </location>
</feature>
<evidence type="ECO:0000256" key="6">
    <source>
        <dbReference type="SAM" id="MobiDB-lite"/>
    </source>
</evidence>
<dbReference type="GO" id="GO:0043161">
    <property type="term" value="P:proteasome-mediated ubiquitin-dependent protein catabolic process"/>
    <property type="evidence" value="ECO:0007669"/>
    <property type="project" value="TreeGrafter"/>
</dbReference>
<dbReference type="InterPro" id="IPR038739">
    <property type="entry name" value="ARMC8/Vid28"/>
</dbReference>
<name>A0A2C5Y2S4_9HYPO</name>
<proteinExistence type="predicted"/>
<comment type="subcellular location">
    <subcellularLocation>
        <location evidence="2">Cytoplasm</location>
    </subcellularLocation>
    <subcellularLocation>
        <location evidence="1">Nucleus</location>
    </subcellularLocation>
</comment>
<dbReference type="Gene3D" id="1.25.10.10">
    <property type="entry name" value="Leucine-rich Repeat Variant"/>
    <property type="match status" value="4"/>
</dbReference>
<dbReference type="STRING" id="1399860.A0A2C5Y2S4"/>
<evidence type="ECO:0000256" key="5">
    <source>
        <dbReference type="ARBA" id="ARBA00023242"/>
    </source>
</evidence>
<keyword evidence="5" id="KW-0539">Nucleus</keyword>
<dbReference type="Proteomes" id="UP000226192">
    <property type="component" value="Unassembled WGS sequence"/>
</dbReference>
<evidence type="ECO:0000313" key="8">
    <source>
        <dbReference type="Proteomes" id="UP000226192"/>
    </source>
</evidence>
<dbReference type="GO" id="GO:0034657">
    <property type="term" value="C:GID complex"/>
    <property type="evidence" value="ECO:0007669"/>
    <property type="project" value="TreeGrafter"/>
</dbReference>